<feature type="compositionally biased region" description="Gly residues" evidence="1">
    <location>
        <begin position="239"/>
        <end position="256"/>
    </location>
</feature>
<dbReference type="Proteomes" id="UP000257143">
    <property type="component" value="Unassembled WGS sequence"/>
</dbReference>
<proteinExistence type="predicted"/>
<evidence type="ECO:0000256" key="2">
    <source>
        <dbReference type="SAM" id="Phobius"/>
    </source>
</evidence>
<name>A0A3D8PQR7_9BACI</name>
<gene>
    <name evidence="4" type="ORF">CWR48_12140</name>
</gene>
<dbReference type="OrthoDB" id="9806054at2"/>
<evidence type="ECO:0000256" key="1">
    <source>
        <dbReference type="SAM" id="MobiDB-lite"/>
    </source>
</evidence>
<feature type="transmembrane region" description="Helical" evidence="2">
    <location>
        <begin position="177"/>
        <end position="198"/>
    </location>
</feature>
<accession>A0A3D8PQR7</accession>
<reference evidence="5" key="1">
    <citation type="submission" date="2017-11" db="EMBL/GenBank/DDBJ databases">
        <authorList>
            <person name="Zhu W."/>
        </authorList>
    </citation>
    <scope>NUCLEOTIDE SEQUENCE [LARGE SCALE GENOMIC DNA]</scope>
    <source>
        <strain evidence="5">CAU 1183</strain>
    </source>
</reference>
<dbReference type="InterPro" id="IPR007621">
    <property type="entry name" value="TPM_dom"/>
</dbReference>
<keyword evidence="2" id="KW-0472">Membrane</keyword>
<keyword evidence="2" id="KW-0812">Transmembrane</keyword>
<dbReference type="AlphaFoldDB" id="A0A3D8PQR7"/>
<comment type="caution">
    <text evidence="4">The sequence shown here is derived from an EMBL/GenBank/DDBJ whole genome shotgun (WGS) entry which is preliminary data.</text>
</comment>
<feature type="region of interest" description="Disordered" evidence="1">
    <location>
        <begin position="224"/>
        <end position="264"/>
    </location>
</feature>
<dbReference type="EMBL" id="PIOC01000017">
    <property type="protein sequence ID" value="RDW18324.1"/>
    <property type="molecule type" value="Genomic_DNA"/>
</dbReference>
<organism evidence="4 5">
    <name type="scientific">Oceanobacillus arenosus</name>
    <dbReference type="NCBI Taxonomy" id="1229153"/>
    <lineage>
        <taxon>Bacteria</taxon>
        <taxon>Bacillati</taxon>
        <taxon>Bacillota</taxon>
        <taxon>Bacilli</taxon>
        <taxon>Bacillales</taxon>
        <taxon>Bacillaceae</taxon>
        <taxon>Oceanobacillus</taxon>
    </lineage>
</organism>
<evidence type="ECO:0000313" key="4">
    <source>
        <dbReference type="EMBL" id="RDW18324.1"/>
    </source>
</evidence>
<keyword evidence="5" id="KW-1185">Reference proteome</keyword>
<dbReference type="Gene3D" id="3.10.310.50">
    <property type="match status" value="1"/>
</dbReference>
<protein>
    <recommendedName>
        <fullName evidence="3">TPM domain-containing protein</fullName>
    </recommendedName>
</protein>
<feature type="domain" description="TPM" evidence="3">
    <location>
        <begin position="37"/>
        <end position="157"/>
    </location>
</feature>
<dbReference type="Pfam" id="PF04536">
    <property type="entry name" value="TPM_phosphatase"/>
    <property type="match status" value="1"/>
</dbReference>
<dbReference type="RefSeq" id="WP_115773503.1">
    <property type="nucleotide sequence ID" value="NZ_PIOC01000017.1"/>
</dbReference>
<evidence type="ECO:0000313" key="5">
    <source>
        <dbReference type="Proteomes" id="UP000257143"/>
    </source>
</evidence>
<keyword evidence="2" id="KW-1133">Transmembrane helix</keyword>
<sequence>MKKTISLSIIFSFIALLLVLQLLPREAIAATDPKQRIFDYANLLTVEEKDNLEIVANQYSAESETDIVILTTNDTQGKDIIPYMQDFYDEQGLGYDKKHGNTAILTLDMKNREVYLAGFYLAEEYLSDGRLDQIRNKITPDLSAANYYDAFTTFIETSSKYMRISPWINPELFIFKLWFQILAPIAIAAIIVGTMAFHSSGRVTVNDRTYLNTAQVMNRKDRYIRTTVTKQRKPSDNNKGGGGGFGGGGTSGGGHSHSGSRGSF</sequence>
<evidence type="ECO:0000259" key="3">
    <source>
        <dbReference type="Pfam" id="PF04536"/>
    </source>
</evidence>